<dbReference type="InParanoid" id="A0A672F1H5"/>
<organism evidence="3 4">
    <name type="scientific">Salarias fasciatus</name>
    <name type="common">Jewelled blenny</name>
    <name type="synonym">Blennius fasciatus</name>
    <dbReference type="NCBI Taxonomy" id="181472"/>
    <lineage>
        <taxon>Eukaryota</taxon>
        <taxon>Metazoa</taxon>
        <taxon>Chordata</taxon>
        <taxon>Craniata</taxon>
        <taxon>Vertebrata</taxon>
        <taxon>Euteleostomi</taxon>
        <taxon>Actinopterygii</taxon>
        <taxon>Neopterygii</taxon>
        <taxon>Teleostei</taxon>
        <taxon>Neoteleostei</taxon>
        <taxon>Acanthomorphata</taxon>
        <taxon>Ovalentaria</taxon>
        <taxon>Blenniimorphae</taxon>
        <taxon>Blenniiformes</taxon>
        <taxon>Blennioidei</taxon>
        <taxon>Blenniidae</taxon>
        <taxon>Salariinae</taxon>
        <taxon>Salarias</taxon>
    </lineage>
</organism>
<gene>
    <name evidence="3" type="primary">LOC115387651</name>
</gene>
<dbReference type="InterPro" id="IPR027417">
    <property type="entry name" value="P-loop_NTPase"/>
</dbReference>
<feature type="region of interest" description="Disordered" evidence="1">
    <location>
        <begin position="268"/>
        <end position="287"/>
    </location>
</feature>
<evidence type="ECO:0000256" key="2">
    <source>
        <dbReference type="SAM" id="SignalP"/>
    </source>
</evidence>
<dbReference type="Gene3D" id="3.40.50.300">
    <property type="entry name" value="P-loop containing nucleotide triphosphate hydrolases"/>
    <property type="match status" value="1"/>
</dbReference>
<protein>
    <submittedName>
        <fullName evidence="3">Uncharacterized protein</fullName>
    </submittedName>
</protein>
<dbReference type="PANTHER" id="PTHR14241:SF32">
    <property type="entry name" value="VWFA DOMAIN-CONTAINING PROTEIN-RELATED"/>
    <property type="match status" value="1"/>
</dbReference>
<dbReference type="OMA" id="IMGMERT"/>
<evidence type="ECO:0000313" key="4">
    <source>
        <dbReference type="Proteomes" id="UP000472267"/>
    </source>
</evidence>
<sequence>CPICWSKLFHFLLAVVDYEKSLYDVKLYKPRMKSVKHVRILLHGPVGTGKSTFINSVNSLFQRRITCGAMSDGANWTSFTQKKSKKESYNFVFNDTKGLEEPTNSGIDVEDIKCVLKGHVRDGYKFDSENPISEDDDLYNANPTLNDKVHVVVFVIPADKISLISETMRTKMRNIRLAASEEGIPQLIVLTKVDEYCPKVKEDITHVYRSRSLKEQVDKASQLLGLPPNCIFLVKNYHTEMAPNDNMNALILFALRQMINLGEDYLNSLPEPEEDEPESLETIQLGI</sequence>
<feature type="signal peptide" evidence="2">
    <location>
        <begin position="1"/>
        <end position="18"/>
    </location>
</feature>
<evidence type="ECO:0000313" key="3">
    <source>
        <dbReference type="Ensembl" id="ENSSFAP00005000161.1"/>
    </source>
</evidence>
<keyword evidence="2" id="KW-0732">Signal</keyword>
<dbReference type="Proteomes" id="UP000472267">
    <property type="component" value="Chromosome 4"/>
</dbReference>
<reference evidence="3" key="1">
    <citation type="submission" date="2019-06" db="EMBL/GenBank/DDBJ databases">
        <authorList>
            <consortium name="Wellcome Sanger Institute Data Sharing"/>
        </authorList>
    </citation>
    <scope>NUCLEOTIDE SEQUENCE [LARGE SCALE GENOMIC DNA]</scope>
</reference>
<reference evidence="3" key="3">
    <citation type="submission" date="2025-09" db="UniProtKB">
        <authorList>
            <consortium name="Ensembl"/>
        </authorList>
    </citation>
    <scope>IDENTIFICATION</scope>
</reference>
<dbReference type="GO" id="GO:0006955">
    <property type="term" value="P:immune response"/>
    <property type="evidence" value="ECO:0007669"/>
    <property type="project" value="TreeGrafter"/>
</dbReference>
<proteinExistence type="predicted"/>
<accession>A0A672F1H5</accession>
<name>A0A672F1H5_SALFA</name>
<keyword evidence="4" id="KW-1185">Reference proteome</keyword>
<evidence type="ECO:0000256" key="1">
    <source>
        <dbReference type="SAM" id="MobiDB-lite"/>
    </source>
</evidence>
<dbReference type="CDD" id="cd00882">
    <property type="entry name" value="Ras_like_GTPase"/>
    <property type="match status" value="1"/>
</dbReference>
<dbReference type="Ensembl" id="ENSSFAT00005000171.1">
    <property type="protein sequence ID" value="ENSSFAP00005000161.1"/>
    <property type="gene ID" value="ENSSFAG00005000162.1"/>
</dbReference>
<dbReference type="SUPFAM" id="SSF52540">
    <property type="entry name" value="P-loop containing nucleoside triphosphate hydrolases"/>
    <property type="match status" value="1"/>
</dbReference>
<feature type="chain" id="PRO_5025338203" evidence="2">
    <location>
        <begin position="19"/>
        <end position="287"/>
    </location>
</feature>
<reference evidence="3" key="2">
    <citation type="submission" date="2025-08" db="UniProtKB">
        <authorList>
            <consortium name="Ensembl"/>
        </authorList>
    </citation>
    <scope>IDENTIFICATION</scope>
</reference>
<dbReference type="PANTHER" id="PTHR14241">
    <property type="entry name" value="INTERFERON-INDUCED PROTEIN 44"/>
    <property type="match status" value="1"/>
</dbReference>
<dbReference type="AlphaFoldDB" id="A0A672F1H5"/>